<proteinExistence type="predicted"/>
<accession>A0A5C6FYN9</accession>
<reference evidence="1 2" key="1">
    <citation type="submission" date="2019-02" db="EMBL/GenBank/DDBJ databases">
        <title>Deep-cultivation of Planctomycetes and their phenomic and genomic characterization uncovers novel biology.</title>
        <authorList>
            <person name="Wiegand S."/>
            <person name="Jogler M."/>
            <person name="Boedeker C."/>
            <person name="Pinto D."/>
            <person name="Vollmers J."/>
            <person name="Rivas-Marin E."/>
            <person name="Kohn T."/>
            <person name="Peeters S.H."/>
            <person name="Heuer A."/>
            <person name="Rast P."/>
            <person name="Oberbeckmann S."/>
            <person name="Bunk B."/>
            <person name="Jeske O."/>
            <person name="Meyerdierks A."/>
            <person name="Storesund J.E."/>
            <person name="Kallscheuer N."/>
            <person name="Luecker S."/>
            <person name="Lage O.M."/>
            <person name="Pohl T."/>
            <person name="Merkel B.J."/>
            <person name="Hornburger P."/>
            <person name="Mueller R.-W."/>
            <person name="Bruemmer F."/>
            <person name="Labrenz M."/>
            <person name="Spormann A.M."/>
            <person name="Op Den Camp H."/>
            <person name="Overmann J."/>
            <person name="Amann R."/>
            <person name="Jetten M.S.M."/>
            <person name="Mascher T."/>
            <person name="Medema M.H."/>
            <person name="Devos D.P."/>
            <person name="Kaster A.-K."/>
            <person name="Ovreas L."/>
            <person name="Rohde M."/>
            <person name="Galperin M.Y."/>
            <person name="Jogler C."/>
        </authorList>
    </citation>
    <scope>NUCLEOTIDE SEQUENCE [LARGE SCALE GENOMIC DNA]</scope>
    <source>
        <strain evidence="1 2">V7</strain>
    </source>
</reference>
<evidence type="ECO:0000313" key="1">
    <source>
        <dbReference type="EMBL" id="TWU66735.1"/>
    </source>
</evidence>
<comment type="caution">
    <text evidence="1">The sequence shown here is derived from an EMBL/GenBank/DDBJ whole genome shotgun (WGS) entry which is preliminary data.</text>
</comment>
<protein>
    <submittedName>
        <fullName evidence="1">Uncharacterized protein</fullName>
    </submittedName>
</protein>
<name>A0A5C6FYN9_9PLAN</name>
<dbReference type="Proteomes" id="UP000316476">
    <property type="component" value="Unassembled WGS sequence"/>
</dbReference>
<dbReference type="EMBL" id="SJPZ01000001">
    <property type="protein sequence ID" value="TWU66735.1"/>
    <property type="molecule type" value="Genomic_DNA"/>
</dbReference>
<gene>
    <name evidence="1" type="ORF">V7x_23060</name>
</gene>
<dbReference type="AlphaFoldDB" id="A0A5C6FYN9"/>
<organism evidence="1 2">
    <name type="scientific">Crateriforma conspicua</name>
    <dbReference type="NCBI Taxonomy" id="2527996"/>
    <lineage>
        <taxon>Bacteria</taxon>
        <taxon>Pseudomonadati</taxon>
        <taxon>Planctomycetota</taxon>
        <taxon>Planctomycetia</taxon>
        <taxon>Planctomycetales</taxon>
        <taxon>Planctomycetaceae</taxon>
        <taxon>Crateriforma</taxon>
    </lineage>
</organism>
<sequence length="70" mass="7846">MRGGNWEAAARFLPAGSDQRPPDLSLWFSNGYPGDPTRLPVADIRVLGRDGGQLRQWRCSGLRDRKTTFT</sequence>
<evidence type="ECO:0000313" key="2">
    <source>
        <dbReference type="Proteomes" id="UP000316476"/>
    </source>
</evidence>